<dbReference type="InterPro" id="IPR040267">
    <property type="entry name" value="EID1-like"/>
</dbReference>
<accession>A0A9Q1K9Y1</accession>
<keyword evidence="2" id="KW-1185">Reference proteome</keyword>
<sequence length="352" mass="40135">MIAALSCACKWFNDFANRVLWRSSVRRAPNMMLDLQSCGSHRVDGNWMALGKLLAYCSGCSKDGLFNKIHIPGHFVHRTRLSRTSGKNFLLPHCRSDVLYVSDPSQHLDQGDDGDTGFFRGIFKPSSISKGAQLHPTELGHYCKAKLWSMHKAKMTPPSASTDWEIMRIVCLNGHMIGLCTVVSLSESEEASQFEVQQCVKHQEFARERLMAEANKGVHSDWFITKTEQRRPWEGGNDRDDDEIEGIRGAMSRYYGGADYAQERQRPCRFGKVRLKEGCERNVQGLWNFGRGLQHVGRELNETYGRELNETYGANAKQFRQIIQDKRKEIDNLQKDVPTVNILTKFNNLLNS</sequence>
<evidence type="ECO:0000313" key="2">
    <source>
        <dbReference type="Proteomes" id="UP001153076"/>
    </source>
</evidence>
<protein>
    <submittedName>
        <fullName evidence="1">Uncharacterized protein</fullName>
    </submittedName>
</protein>
<proteinExistence type="predicted"/>
<comment type="caution">
    <text evidence="1">The sequence shown here is derived from an EMBL/GenBank/DDBJ whole genome shotgun (WGS) entry which is preliminary data.</text>
</comment>
<dbReference type="PANTHER" id="PTHR31348:SF2">
    <property type="entry name" value="EID1-LIKE F-BOX PROTEIN 1"/>
    <property type="match status" value="1"/>
</dbReference>
<dbReference type="PANTHER" id="PTHR31348">
    <property type="entry name" value="EID1-LIKE F-BOX PROTEIN 2-RELATED"/>
    <property type="match status" value="1"/>
</dbReference>
<gene>
    <name evidence="1" type="ORF">Cgig2_028457</name>
</gene>
<reference evidence="1" key="1">
    <citation type="submission" date="2022-04" db="EMBL/GenBank/DDBJ databases">
        <title>Carnegiea gigantea Genome sequencing and assembly v2.</title>
        <authorList>
            <person name="Copetti D."/>
            <person name="Sanderson M.J."/>
            <person name="Burquez A."/>
            <person name="Wojciechowski M.F."/>
        </authorList>
    </citation>
    <scope>NUCLEOTIDE SEQUENCE</scope>
    <source>
        <strain evidence="1">SGP5-SGP5p</strain>
        <tissue evidence="1">Aerial part</tissue>
    </source>
</reference>
<dbReference type="AlphaFoldDB" id="A0A9Q1K9Y1"/>
<dbReference type="OrthoDB" id="1881056at2759"/>
<organism evidence="1 2">
    <name type="scientific">Carnegiea gigantea</name>
    <dbReference type="NCBI Taxonomy" id="171969"/>
    <lineage>
        <taxon>Eukaryota</taxon>
        <taxon>Viridiplantae</taxon>
        <taxon>Streptophyta</taxon>
        <taxon>Embryophyta</taxon>
        <taxon>Tracheophyta</taxon>
        <taxon>Spermatophyta</taxon>
        <taxon>Magnoliopsida</taxon>
        <taxon>eudicotyledons</taxon>
        <taxon>Gunneridae</taxon>
        <taxon>Pentapetalae</taxon>
        <taxon>Caryophyllales</taxon>
        <taxon>Cactineae</taxon>
        <taxon>Cactaceae</taxon>
        <taxon>Cactoideae</taxon>
        <taxon>Echinocereeae</taxon>
        <taxon>Carnegiea</taxon>
    </lineage>
</organism>
<evidence type="ECO:0000313" key="1">
    <source>
        <dbReference type="EMBL" id="KAJ8439011.1"/>
    </source>
</evidence>
<name>A0A9Q1K9Y1_9CARY</name>
<dbReference type="EMBL" id="JAKOGI010000233">
    <property type="protein sequence ID" value="KAJ8439011.1"/>
    <property type="molecule type" value="Genomic_DNA"/>
</dbReference>
<dbReference type="Proteomes" id="UP001153076">
    <property type="component" value="Unassembled WGS sequence"/>
</dbReference>